<evidence type="ECO:0000313" key="3">
    <source>
        <dbReference type="Proteomes" id="UP001165368"/>
    </source>
</evidence>
<keyword evidence="3" id="KW-1185">Reference proteome</keyword>
<evidence type="ECO:0000313" key="2">
    <source>
        <dbReference type="EMBL" id="MCG2623154.1"/>
    </source>
</evidence>
<comment type="caution">
    <text evidence="2">The sequence shown here is derived from an EMBL/GenBank/DDBJ whole genome shotgun (WGS) entry which is preliminary data.</text>
</comment>
<sequence>MRRIPHAGGRLKTLDRQYLATHPAGNEQAEFLMHLPLPDGVDVGNNQDGPRVTLKATANTYRTMPAVLGELHVQDSGGIAMPMVFNAAGEEIGILGSLAAAAPLIRQLMHKVTVPFHTFRWPPASSSPEQMNTWGPRDNPSPAVKGNPATDRDRAPPSARSGLRVWCGSGSQGVQLRTPQTQSIAVTA</sequence>
<evidence type="ECO:0000256" key="1">
    <source>
        <dbReference type="SAM" id="MobiDB-lite"/>
    </source>
</evidence>
<dbReference type="Proteomes" id="UP001165368">
    <property type="component" value="Unassembled WGS sequence"/>
</dbReference>
<dbReference type="EMBL" id="JAKLTQ010000011">
    <property type="protein sequence ID" value="MCG2623154.1"/>
    <property type="molecule type" value="Genomic_DNA"/>
</dbReference>
<reference evidence="2" key="1">
    <citation type="submission" date="2022-01" db="EMBL/GenBank/DDBJ databases">
        <authorList>
            <person name="Jo J.-H."/>
            <person name="Im W.-T."/>
        </authorList>
    </citation>
    <scope>NUCLEOTIDE SEQUENCE</scope>
    <source>
        <strain evidence="2">I2-34</strain>
    </source>
</reference>
<protein>
    <submittedName>
        <fullName evidence="2">Uncharacterized protein</fullName>
    </submittedName>
</protein>
<name>A0ABS9L903_9MICC</name>
<feature type="compositionally biased region" description="Polar residues" evidence="1">
    <location>
        <begin position="124"/>
        <end position="133"/>
    </location>
</feature>
<feature type="region of interest" description="Disordered" evidence="1">
    <location>
        <begin position="123"/>
        <end position="188"/>
    </location>
</feature>
<feature type="compositionally biased region" description="Polar residues" evidence="1">
    <location>
        <begin position="172"/>
        <end position="188"/>
    </location>
</feature>
<gene>
    <name evidence="2" type="ORF">LVY72_14745</name>
</gene>
<organism evidence="2 3">
    <name type="scientific">Arthrobacter hankyongi</name>
    <dbReference type="NCBI Taxonomy" id="2904801"/>
    <lineage>
        <taxon>Bacteria</taxon>
        <taxon>Bacillati</taxon>
        <taxon>Actinomycetota</taxon>
        <taxon>Actinomycetes</taxon>
        <taxon>Micrococcales</taxon>
        <taxon>Micrococcaceae</taxon>
        <taxon>Arthrobacter</taxon>
    </lineage>
</organism>
<accession>A0ABS9L903</accession>
<proteinExistence type="predicted"/>
<dbReference type="RefSeq" id="WP_237822174.1">
    <property type="nucleotide sequence ID" value="NZ_JAKLTQ010000011.1"/>
</dbReference>